<protein>
    <submittedName>
        <fullName evidence="2">Uncharacterized protein</fullName>
    </submittedName>
</protein>
<evidence type="ECO:0000313" key="2">
    <source>
        <dbReference type="EMBL" id="CDD10901.1"/>
    </source>
</evidence>
<comment type="caution">
    <text evidence="2">The sequence shown here is derived from an EMBL/GenBank/DDBJ whole genome shotgun (WGS) entry which is preliminary data.</text>
</comment>
<evidence type="ECO:0000256" key="1">
    <source>
        <dbReference type="SAM" id="Phobius"/>
    </source>
</evidence>
<dbReference type="AlphaFoldDB" id="R6X3R2"/>
<feature type="transmembrane region" description="Helical" evidence="1">
    <location>
        <begin position="12"/>
        <end position="36"/>
    </location>
</feature>
<feature type="transmembrane region" description="Helical" evidence="1">
    <location>
        <begin position="165"/>
        <end position="190"/>
    </location>
</feature>
<reference evidence="2" key="1">
    <citation type="submission" date="2012-11" db="EMBL/GenBank/DDBJ databases">
        <title>Dependencies among metagenomic species, viruses, plasmids and units of genetic variation.</title>
        <authorList>
            <person name="Nielsen H.B."/>
            <person name="Almeida M."/>
            <person name="Juncker A.S."/>
            <person name="Rasmussen S."/>
            <person name="Li J."/>
            <person name="Sunagawa S."/>
            <person name="Plichta D."/>
            <person name="Gautier L."/>
            <person name="Le Chatelier E."/>
            <person name="Peletier E."/>
            <person name="Bonde I."/>
            <person name="Nielsen T."/>
            <person name="Manichanh C."/>
            <person name="Arumugam M."/>
            <person name="Batto J."/>
            <person name="Santos M.B.Q.D."/>
            <person name="Blom N."/>
            <person name="Borruel N."/>
            <person name="Burgdorf K.S."/>
            <person name="Boumezbeur F."/>
            <person name="Casellas F."/>
            <person name="Dore J."/>
            <person name="Guarner F."/>
            <person name="Hansen T."/>
            <person name="Hildebrand F."/>
            <person name="Kaas R.S."/>
            <person name="Kennedy S."/>
            <person name="Kristiansen K."/>
            <person name="Kultima J.R."/>
            <person name="Leonard P."/>
            <person name="Levenez F."/>
            <person name="Lund O."/>
            <person name="Moumen B."/>
            <person name="Le Paslier D."/>
            <person name="Pons N."/>
            <person name="Pedersen O."/>
            <person name="Prifti E."/>
            <person name="Qin J."/>
            <person name="Raes J."/>
            <person name="Tap J."/>
            <person name="Tims S."/>
            <person name="Ussery D.W."/>
            <person name="Yamada T."/>
            <person name="MetaHit consortium"/>
            <person name="Renault P."/>
            <person name="Sicheritz-Ponten T."/>
            <person name="Bork P."/>
            <person name="Wang J."/>
            <person name="Brunak S."/>
            <person name="Ehrlich S.D."/>
        </authorList>
    </citation>
    <scope>NUCLEOTIDE SEQUENCE [LARGE SCALE GENOMIC DNA]</scope>
</reference>
<dbReference type="HOGENOM" id="CLU_1383004_0_0_9"/>
<gene>
    <name evidence="2" type="ORF">BN587_00147</name>
</gene>
<accession>R6X3R2</accession>
<feature type="transmembrane region" description="Helical" evidence="1">
    <location>
        <begin position="81"/>
        <end position="102"/>
    </location>
</feature>
<keyword evidence="1" id="KW-0472">Membrane</keyword>
<proteinExistence type="predicted"/>
<keyword evidence="1" id="KW-0812">Transmembrane</keyword>
<dbReference type="RefSeq" id="WP_021719267.1">
    <property type="nucleotide sequence ID" value="NZ_FR892749.1"/>
</dbReference>
<feature type="transmembrane region" description="Helical" evidence="1">
    <location>
        <begin position="132"/>
        <end position="153"/>
    </location>
</feature>
<sequence length="197" mass="22586">MRTFLPLAFWYWLYNQLFFFLGALGFFVIHFLVAFIGFGGMDTLASAILTTLYAFILYKLFGRFLWRNRLQQYSFSSNTLIYASLLPLILGSVVLTASFAIADGKIYNTMTAMPVLAAINLSLSYLPLAKSVWTMLILGSIFNLFTLICFWRYCRKYLQQEIPWLKLLIPLAICLVICTIIIYGITITYLPDDKAGR</sequence>
<keyword evidence="1" id="KW-1133">Transmembrane helix</keyword>
<dbReference type="Proteomes" id="UP000014937">
    <property type="component" value="Unassembled WGS sequence"/>
</dbReference>
<feature type="transmembrane region" description="Helical" evidence="1">
    <location>
        <begin position="43"/>
        <end position="61"/>
    </location>
</feature>
<name>R6X3R2_9FIRM</name>
<evidence type="ECO:0000313" key="3">
    <source>
        <dbReference type="Proteomes" id="UP000014937"/>
    </source>
</evidence>
<dbReference type="EMBL" id="CBGL010000060">
    <property type="protein sequence ID" value="CDD10901.1"/>
    <property type="molecule type" value="Genomic_DNA"/>
</dbReference>
<organism evidence="2 3">
    <name type="scientific">Phascolarctobacterium succinatutens CAG:287</name>
    <dbReference type="NCBI Taxonomy" id="1263101"/>
    <lineage>
        <taxon>Bacteria</taxon>
        <taxon>Bacillati</taxon>
        <taxon>Bacillota</taxon>
        <taxon>Negativicutes</taxon>
        <taxon>Acidaminococcales</taxon>
        <taxon>Acidaminococcaceae</taxon>
        <taxon>Phascolarctobacterium</taxon>
    </lineage>
</organism>